<gene>
    <name evidence="5" type="ORF">AA957_18550</name>
</gene>
<feature type="domain" description="p-hydroxybenzoic acid efflux pump subunit AaeA-like beta-barrel" evidence="4">
    <location>
        <begin position="288"/>
        <end position="376"/>
    </location>
</feature>
<comment type="similarity">
    <text evidence="1">Belongs to the membrane fusion protein (MFP) (TC 8.A.1) family.</text>
</comment>
<feature type="transmembrane region" description="Helical" evidence="2">
    <location>
        <begin position="34"/>
        <end position="54"/>
    </location>
</feature>
<evidence type="ECO:0000259" key="3">
    <source>
        <dbReference type="Pfam" id="PF25917"/>
    </source>
</evidence>
<dbReference type="Proteomes" id="UP000036608">
    <property type="component" value="Chromosome"/>
</dbReference>
<dbReference type="PANTHER" id="PTHR30386:SF24">
    <property type="entry name" value="MULTIDRUG RESISTANCE EFFLUX PUMP"/>
    <property type="match status" value="1"/>
</dbReference>
<keyword evidence="2" id="KW-0812">Transmembrane</keyword>
<dbReference type="EMBL" id="CP011507">
    <property type="protein sequence ID" value="AKS08039.1"/>
    <property type="molecule type" value="Genomic_DNA"/>
</dbReference>
<dbReference type="Gene3D" id="1.10.287.470">
    <property type="entry name" value="Helix hairpin bin"/>
    <property type="match status" value="2"/>
</dbReference>
<dbReference type="InterPro" id="IPR058625">
    <property type="entry name" value="MdtA-like_BSH"/>
</dbReference>
<keyword evidence="2" id="KW-1133">Transmembrane helix</keyword>
<dbReference type="OrthoDB" id="9811754at2"/>
<dbReference type="InterPro" id="IPR050739">
    <property type="entry name" value="MFP"/>
</dbReference>
<evidence type="ECO:0000256" key="2">
    <source>
        <dbReference type="SAM" id="Phobius"/>
    </source>
</evidence>
<dbReference type="PANTHER" id="PTHR30386">
    <property type="entry name" value="MEMBRANE FUSION SUBUNIT OF EMRAB-TOLC MULTIDRUG EFFLUX PUMP"/>
    <property type="match status" value="1"/>
</dbReference>
<evidence type="ECO:0000256" key="1">
    <source>
        <dbReference type="ARBA" id="ARBA00009477"/>
    </source>
</evidence>
<dbReference type="GO" id="GO:0055085">
    <property type="term" value="P:transmembrane transport"/>
    <property type="evidence" value="ECO:0007669"/>
    <property type="project" value="InterPro"/>
</dbReference>
<dbReference type="PRINTS" id="PR01490">
    <property type="entry name" value="RTXTOXIND"/>
</dbReference>
<proteinExistence type="inferred from homology"/>
<dbReference type="Gene3D" id="2.40.50.100">
    <property type="match status" value="1"/>
</dbReference>
<dbReference type="InterPro" id="IPR058634">
    <property type="entry name" value="AaeA-lik-b-barrel"/>
</dbReference>
<protein>
    <submittedName>
        <fullName evidence="5">Hemolysin D</fullName>
    </submittedName>
</protein>
<reference evidence="5 6" key="1">
    <citation type="journal article" date="2015" name="Genome Announc.">
        <title>Complete Genome Sequence of the Rhizobacterium Pseudomonas trivialis Strain IHBB745 with Multiple Plant Growth-Promoting Activities and Tolerance to Desiccation and Alkalinity.</title>
        <authorList>
            <person name="Gulati A."/>
            <person name="Swarnkar M.K."/>
            <person name="Vyas P."/>
            <person name="Rahi P."/>
            <person name="Thakur R."/>
            <person name="Thakur N."/>
            <person name="Singh A.K."/>
        </authorList>
    </citation>
    <scope>NUCLEOTIDE SEQUENCE [LARGE SCALE GENOMIC DNA]</scope>
    <source>
        <strain evidence="6">745</strain>
    </source>
</reference>
<evidence type="ECO:0000313" key="5">
    <source>
        <dbReference type="EMBL" id="AKS08039.1"/>
    </source>
</evidence>
<dbReference type="Gene3D" id="2.40.30.170">
    <property type="match status" value="1"/>
</dbReference>
<evidence type="ECO:0000259" key="4">
    <source>
        <dbReference type="Pfam" id="PF25963"/>
    </source>
</evidence>
<dbReference type="AlphaFoldDB" id="A0A0H5AAC8"/>
<name>A0A0H5AAC8_9PSED</name>
<dbReference type="SUPFAM" id="SSF111369">
    <property type="entry name" value="HlyD-like secretion proteins"/>
    <property type="match status" value="2"/>
</dbReference>
<dbReference type="Pfam" id="PF25917">
    <property type="entry name" value="BSH_RND"/>
    <property type="match status" value="1"/>
</dbReference>
<feature type="domain" description="Multidrug resistance protein MdtA-like barrel-sandwich hybrid" evidence="3">
    <location>
        <begin position="75"/>
        <end position="281"/>
    </location>
</feature>
<dbReference type="KEGG" id="ptv:AA957_18550"/>
<organism evidence="5 6">
    <name type="scientific">Pseudomonas trivialis</name>
    <dbReference type="NCBI Taxonomy" id="200450"/>
    <lineage>
        <taxon>Bacteria</taxon>
        <taxon>Pseudomonadati</taxon>
        <taxon>Pseudomonadota</taxon>
        <taxon>Gammaproteobacteria</taxon>
        <taxon>Pseudomonadales</taxon>
        <taxon>Pseudomonadaceae</taxon>
        <taxon>Pseudomonas</taxon>
    </lineage>
</organism>
<keyword evidence="2" id="KW-0472">Membrane</keyword>
<accession>A0A0H5AAC8</accession>
<reference evidence="6" key="2">
    <citation type="submission" date="2015-05" db="EMBL/GenBank/DDBJ databases">
        <authorList>
            <person name="Swarnkar M.K."/>
            <person name="Vyas P."/>
            <person name="Rahi P."/>
            <person name="Thakur R."/>
            <person name="Thakur N."/>
            <person name="Singh A.K."/>
            <person name="Gulati A."/>
        </authorList>
    </citation>
    <scope>NUCLEOTIDE SEQUENCE [LARGE SCALE GENOMIC DNA]</scope>
    <source>
        <strain evidence="6">745</strain>
    </source>
</reference>
<dbReference type="PATRIC" id="fig|200450.3.peg.3816"/>
<dbReference type="RefSeq" id="WP_049711470.1">
    <property type="nucleotide sequence ID" value="NZ_CP011507.1"/>
</dbReference>
<dbReference type="Pfam" id="PF25963">
    <property type="entry name" value="Beta-barrel_AAEA"/>
    <property type="match status" value="1"/>
</dbReference>
<sequence>MNIAVDEKTAFQDEQENVAEQRMRARKQRRKRNLMLLGGAVLLIAAVAFGVYWMTVGRYLEQTDDAYVRADWIPISPKVSGYVAQVLVEDDQPVKAGDVLVRIEDRDYQARLQQARAQLAQTQASVGAQQASLQVADSLIAQQKAGVVQAEAYTRSVTAELRRASLDQHRYQGLVREHAASAQRLETAAASYTQANAAVEIAKAMQRQQETRLTVAITRRQLAEASLQQQIARRSQAEAQLNLATHALEDTLIRSPIDGVVGQRKVRTRQYVAPGLPLLAVVPLQQAYVVANYKETQLRDMRAGQAVDISIDSYSGRKLKGHVVSFSPGSGAVFALLPSDNATGNFTKIVQRFPVKIVIDQHDQGGPILPGMSVITTVDTRPANQGAAHD</sequence>
<evidence type="ECO:0000313" key="6">
    <source>
        <dbReference type="Proteomes" id="UP000036608"/>
    </source>
</evidence>